<name>A0AAD9ZLV1_9ROSI</name>
<evidence type="ECO:0000256" key="1">
    <source>
        <dbReference type="SAM" id="MobiDB-lite"/>
    </source>
</evidence>
<comment type="caution">
    <text evidence="3">The sequence shown here is derived from an EMBL/GenBank/DDBJ whole genome shotgun (WGS) entry which is preliminary data.</text>
</comment>
<keyword evidence="2" id="KW-0472">Membrane</keyword>
<organism evidence="3 4">
    <name type="scientific">Dipteronia sinensis</name>
    <dbReference type="NCBI Taxonomy" id="43782"/>
    <lineage>
        <taxon>Eukaryota</taxon>
        <taxon>Viridiplantae</taxon>
        <taxon>Streptophyta</taxon>
        <taxon>Embryophyta</taxon>
        <taxon>Tracheophyta</taxon>
        <taxon>Spermatophyta</taxon>
        <taxon>Magnoliopsida</taxon>
        <taxon>eudicotyledons</taxon>
        <taxon>Gunneridae</taxon>
        <taxon>Pentapetalae</taxon>
        <taxon>rosids</taxon>
        <taxon>malvids</taxon>
        <taxon>Sapindales</taxon>
        <taxon>Sapindaceae</taxon>
        <taxon>Hippocastanoideae</taxon>
        <taxon>Acereae</taxon>
        <taxon>Dipteronia</taxon>
    </lineage>
</organism>
<proteinExistence type="predicted"/>
<feature type="transmembrane region" description="Helical" evidence="2">
    <location>
        <begin position="176"/>
        <end position="194"/>
    </location>
</feature>
<dbReference type="Proteomes" id="UP001281410">
    <property type="component" value="Unassembled WGS sequence"/>
</dbReference>
<reference evidence="3" key="1">
    <citation type="journal article" date="2023" name="Plant J.">
        <title>Genome sequences and population genomics provide insights into the demographic history, inbreeding, and mutation load of two 'living fossil' tree species of Dipteronia.</title>
        <authorList>
            <person name="Feng Y."/>
            <person name="Comes H.P."/>
            <person name="Chen J."/>
            <person name="Zhu S."/>
            <person name="Lu R."/>
            <person name="Zhang X."/>
            <person name="Li P."/>
            <person name="Qiu J."/>
            <person name="Olsen K.M."/>
            <person name="Qiu Y."/>
        </authorList>
    </citation>
    <scope>NUCLEOTIDE SEQUENCE</scope>
    <source>
        <strain evidence="3">NBL</strain>
    </source>
</reference>
<evidence type="ECO:0000313" key="3">
    <source>
        <dbReference type="EMBL" id="KAK3184123.1"/>
    </source>
</evidence>
<sequence>MTFSSCRNATFVFSPVDKNLQPVPNCKIKKCGVHLLYSKEETTQKSGDDSLNDAGVVERVTYGILTAELEEQRRKVYTLLKFEGPVELFSPLSLKSGRGVHMPHLVAETSQKSSDDSFNEAGLVESGGDGISNVEAEEDPNSKTLEEETEHNSESESEVDTLWFGKSGVKLMSKKVLLVGLAPLFLWWCFYWAMQMWC</sequence>
<keyword evidence="4" id="KW-1185">Reference proteome</keyword>
<dbReference type="EMBL" id="JANJYJ010000010">
    <property type="protein sequence ID" value="KAK3184123.1"/>
    <property type="molecule type" value="Genomic_DNA"/>
</dbReference>
<dbReference type="AlphaFoldDB" id="A0AAD9ZLV1"/>
<gene>
    <name evidence="3" type="ORF">Dsin_031409</name>
</gene>
<accession>A0AAD9ZLV1</accession>
<feature type="compositionally biased region" description="Basic and acidic residues" evidence="1">
    <location>
        <begin position="140"/>
        <end position="154"/>
    </location>
</feature>
<evidence type="ECO:0000313" key="4">
    <source>
        <dbReference type="Proteomes" id="UP001281410"/>
    </source>
</evidence>
<feature type="region of interest" description="Disordered" evidence="1">
    <location>
        <begin position="125"/>
        <end position="158"/>
    </location>
</feature>
<keyword evidence="2" id="KW-0812">Transmembrane</keyword>
<keyword evidence="2" id="KW-1133">Transmembrane helix</keyword>
<protein>
    <submittedName>
        <fullName evidence="3">Uncharacterized protein</fullName>
    </submittedName>
</protein>
<evidence type="ECO:0000256" key="2">
    <source>
        <dbReference type="SAM" id="Phobius"/>
    </source>
</evidence>